<dbReference type="Pfam" id="PF01344">
    <property type="entry name" value="Kelch_1"/>
    <property type="match status" value="1"/>
</dbReference>
<feature type="transmembrane region" description="Helical" evidence="7">
    <location>
        <begin position="544"/>
        <end position="566"/>
    </location>
</feature>
<keyword evidence="6 7" id="KW-0472">Membrane</keyword>
<dbReference type="PANTHER" id="PTHR45649:SF6">
    <property type="entry name" value="GABA-SPECIFIC PERMEASE"/>
    <property type="match status" value="1"/>
</dbReference>
<comment type="caution">
    <text evidence="8">The sequence shown here is derived from an EMBL/GenBank/DDBJ whole genome shotgun (WGS) entry which is preliminary data.</text>
</comment>
<evidence type="ECO:0000256" key="6">
    <source>
        <dbReference type="ARBA" id="ARBA00023136"/>
    </source>
</evidence>
<dbReference type="SUPFAM" id="SSF117281">
    <property type="entry name" value="Kelch motif"/>
    <property type="match status" value="1"/>
</dbReference>
<keyword evidence="4 7" id="KW-0812">Transmembrane</keyword>
<evidence type="ECO:0000256" key="2">
    <source>
        <dbReference type="ARBA" id="ARBA00022441"/>
    </source>
</evidence>
<dbReference type="GO" id="GO:0016020">
    <property type="term" value="C:membrane"/>
    <property type="evidence" value="ECO:0007669"/>
    <property type="project" value="UniProtKB-SubCell"/>
</dbReference>
<dbReference type="Pfam" id="PF24681">
    <property type="entry name" value="Kelch_KLHDC2_KLHL20_DRC7"/>
    <property type="match status" value="1"/>
</dbReference>
<dbReference type="InterPro" id="IPR006652">
    <property type="entry name" value="Kelch_1"/>
</dbReference>
<accession>A0A818ZCK8</accession>
<dbReference type="AlphaFoldDB" id="A0A818ZCK8"/>
<feature type="transmembrane region" description="Helical" evidence="7">
    <location>
        <begin position="704"/>
        <end position="731"/>
    </location>
</feature>
<dbReference type="Gene3D" id="2.130.10.80">
    <property type="entry name" value="Galactose oxidase/kelch, beta-propeller"/>
    <property type="match status" value="1"/>
</dbReference>
<dbReference type="Gene3D" id="2.120.10.80">
    <property type="entry name" value="Kelch-type beta propeller"/>
    <property type="match status" value="1"/>
</dbReference>
<name>A0A818ZCK8_9BILA</name>
<feature type="transmembrane region" description="Helical" evidence="7">
    <location>
        <begin position="464"/>
        <end position="483"/>
    </location>
</feature>
<comment type="subcellular location">
    <subcellularLocation>
        <location evidence="1">Membrane</location>
        <topology evidence="1">Multi-pass membrane protein</topology>
    </subcellularLocation>
</comment>
<evidence type="ECO:0000256" key="3">
    <source>
        <dbReference type="ARBA" id="ARBA00022448"/>
    </source>
</evidence>
<feature type="transmembrane region" description="Helical" evidence="7">
    <location>
        <begin position="672"/>
        <end position="692"/>
    </location>
</feature>
<feature type="transmembrane region" description="Helical" evidence="7">
    <location>
        <begin position="646"/>
        <end position="666"/>
    </location>
</feature>
<protein>
    <submittedName>
        <fullName evidence="8">Uncharacterized protein</fullName>
    </submittedName>
</protein>
<dbReference type="Pfam" id="PF13520">
    <property type="entry name" value="AA_permease_2"/>
    <property type="match status" value="1"/>
</dbReference>
<gene>
    <name evidence="8" type="ORF">OKA104_LOCUS16606</name>
</gene>
<feature type="transmembrane region" description="Helical" evidence="7">
    <location>
        <begin position="743"/>
        <end position="762"/>
    </location>
</feature>
<dbReference type="EMBL" id="CAJOAY010000959">
    <property type="protein sequence ID" value="CAF3767331.1"/>
    <property type="molecule type" value="Genomic_DNA"/>
</dbReference>
<dbReference type="Proteomes" id="UP000663881">
    <property type="component" value="Unassembled WGS sequence"/>
</dbReference>
<keyword evidence="5 7" id="KW-1133">Transmembrane helix</keyword>
<dbReference type="GO" id="GO:0022857">
    <property type="term" value="F:transmembrane transporter activity"/>
    <property type="evidence" value="ECO:0007669"/>
    <property type="project" value="InterPro"/>
</dbReference>
<reference evidence="8" key="1">
    <citation type="submission" date="2021-02" db="EMBL/GenBank/DDBJ databases">
        <authorList>
            <person name="Nowell W R."/>
        </authorList>
    </citation>
    <scope>NUCLEOTIDE SEQUENCE</scope>
</reference>
<feature type="transmembrane region" description="Helical" evidence="7">
    <location>
        <begin position="597"/>
        <end position="619"/>
    </location>
</feature>
<evidence type="ECO:0000256" key="7">
    <source>
        <dbReference type="SAM" id="Phobius"/>
    </source>
</evidence>
<feature type="transmembrane region" description="Helical" evidence="7">
    <location>
        <begin position="388"/>
        <end position="421"/>
    </location>
</feature>
<dbReference type="Gene3D" id="1.20.1740.10">
    <property type="entry name" value="Amino acid/polyamine transporter I"/>
    <property type="match status" value="1"/>
</dbReference>
<dbReference type="SMART" id="SM00612">
    <property type="entry name" value="Kelch"/>
    <property type="match status" value="5"/>
</dbReference>
<keyword evidence="2" id="KW-0880">Kelch repeat</keyword>
<dbReference type="InterPro" id="IPR015915">
    <property type="entry name" value="Kelch-typ_b-propeller"/>
</dbReference>
<dbReference type="PANTHER" id="PTHR45649">
    <property type="entry name" value="AMINO-ACID PERMEASE BAT1"/>
    <property type="match status" value="1"/>
</dbReference>
<keyword evidence="3" id="KW-0813">Transport</keyword>
<evidence type="ECO:0000256" key="5">
    <source>
        <dbReference type="ARBA" id="ARBA00022989"/>
    </source>
</evidence>
<evidence type="ECO:0000256" key="1">
    <source>
        <dbReference type="ARBA" id="ARBA00004141"/>
    </source>
</evidence>
<evidence type="ECO:0000256" key="4">
    <source>
        <dbReference type="ARBA" id="ARBA00022692"/>
    </source>
</evidence>
<feature type="transmembrane region" description="Helical" evidence="7">
    <location>
        <begin position="508"/>
        <end position="532"/>
    </location>
</feature>
<dbReference type="InterPro" id="IPR037293">
    <property type="entry name" value="Gal_Oxidase_central_sf"/>
</dbReference>
<evidence type="ECO:0000313" key="9">
    <source>
        <dbReference type="Proteomes" id="UP000663881"/>
    </source>
</evidence>
<feature type="transmembrane region" description="Helical" evidence="7">
    <location>
        <begin position="309"/>
        <end position="335"/>
    </location>
</feature>
<evidence type="ECO:0000313" key="8">
    <source>
        <dbReference type="EMBL" id="CAF3767331.1"/>
    </source>
</evidence>
<proteinExistence type="predicted"/>
<dbReference type="InterPro" id="IPR002293">
    <property type="entry name" value="AA/rel_permease1"/>
</dbReference>
<organism evidence="8 9">
    <name type="scientific">Adineta steineri</name>
    <dbReference type="NCBI Taxonomy" id="433720"/>
    <lineage>
        <taxon>Eukaryota</taxon>
        <taxon>Metazoa</taxon>
        <taxon>Spiralia</taxon>
        <taxon>Gnathifera</taxon>
        <taxon>Rotifera</taxon>
        <taxon>Eurotatoria</taxon>
        <taxon>Bdelloidea</taxon>
        <taxon>Adinetida</taxon>
        <taxon>Adinetidae</taxon>
        <taxon>Adineta</taxon>
    </lineage>
</organism>
<sequence>MFNTTTGSWTRTGNLNYERNFHTASALSNGKVLVVGGMDNDFLNSAELYDPSTGNWSITDNMHWTRAWHTATTLSNGKILVTGGMTNGNDVLKTVELYDPLIEKWKNVSSMIHSRYGHTATLLTNAKVLVIGGQDSTRNVLNSAELFDPSTETWTITGSMINERAKHTASLLRNGNVLVAGGGTGGDIFPGMGPANTSEIYDPSIGRWKSTNNMHYTRTWHTASVLENGNVLVVGGSEDDETSSYTPELYNSSTNTYVRIKDGQTKIIFNCILMANEKNIQNKIAAGCKDDGILIGLGYKPELKREFSYLSAFGQAWGTIGLAPGIAGTLVFALGSGGSVASVWTWIVGCLFQIPVALALGEMGSSMPTSGGVYYWVAKLTPAKYRPLLCWFSAYMITLGYIAGYAGAVYASTIMFLAIISMSTDGNYVPNKYHDYGVYVGFCIITSVMICFSSKILAKINEFYVFYQGLLCVALILAVVIATPSTYRNSAAFVFIDFQNTGDWKNNGWAWCLGFLTPVWVVSGFETSAALAEEAENAQKVIPFAMISSLIASLFIGAGIIIALMFTMGKNTSALLGSAFGQPVGQILYNSLGKNGAVALLFFLFLGFIFNCTNIMFAASRDMFALCRDGGFPFSAYLRILTTWKAPVRCILACCFISIIIGLLMLANSVAISSIFNTAIIAIYFGYMSPIISRLIWNDFTPGIFYLGRFSFINSVVAVLWMMFIIVLLFFPTYQTPNAEQMNYAIVVIGFVVIFCLLYYYFPKYGGKTFFRGPVRTTDSNLEVLVETTITRF</sequence>
<feature type="transmembrane region" description="Helical" evidence="7">
    <location>
        <begin position="433"/>
        <end position="452"/>
    </location>
</feature>